<keyword evidence="7" id="KW-1185">Reference proteome</keyword>
<evidence type="ECO:0000313" key="6">
    <source>
        <dbReference type="EMBL" id="MFC3960955.1"/>
    </source>
</evidence>
<dbReference type="SUPFAM" id="SSF46689">
    <property type="entry name" value="Homeodomain-like"/>
    <property type="match status" value="1"/>
</dbReference>
<reference evidence="7" key="1">
    <citation type="journal article" date="2019" name="Int. J. Syst. Evol. Microbiol.">
        <title>The Global Catalogue of Microorganisms (GCM) 10K type strain sequencing project: providing services to taxonomists for standard genome sequencing and annotation.</title>
        <authorList>
            <consortium name="The Broad Institute Genomics Platform"/>
            <consortium name="The Broad Institute Genome Sequencing Center for Infectious Disease"/>
            <person name="Wu L."/>
            <person name="Ma J."/>
        </authorList>
    </citation>
    <scope>NUCLEOTIDE SEQUENCE [LARGE SCALE GENOMIC DNA]</scope>
    <source>
        <strain evidence="7">CGMCC 4.7330</strain>
    </source>
</reference>
<dbReference type="PROSITE" id="PS50977">
    <property type="entry name" value="HTH_TETR_2"/>
    <property type="match status" value="1"/>
</dbReference>
<dbReference type="Gene3D" id="1.10.357.10">
    <property type="entry name" value="Tetracycline Repressor, domain 2"/>
    <property type="match status" value="1"/>
</dbReference>
<feature type="DNA-binding region" description="H-T-H motif" evidence="4">
    <location>
        <begin position="44"/>
        <end position="63"/>
    </location>
</feature>
<accession>A0ABV8DMN8</accession>
<comment type="caution">
    <text evidence="6">The sequence shown here is derived from an EMBL/GenBank/DDBJ whole genome shotgun (WGS) entry which is preliminary data.</text>
</comment>
<dbReference type="InterPro" id="IPR050109">
    <property type="entry name" value="HTH-type_TetR-like_transc_reg"/>
</dbReference>
<evidence type="ECO:0000256" key="2">
    <source>
        <dbReference type="ARBA" id="ARBA00023125"/>
    </source>
</evidence>
<dbReference type="EMBL" id="JBHSAX010000003">
    <property type="protein sequence ID" value="MFC3960955.1"/>
    <property type="molecule type" value="Genomic_DNA"/>
</dbReference>
<evidence type="ECO:0000256" key="1">
    <source>
        <dbReference type="ARBA" id="ARBA00023015"/>
    </source>
</evidence>
<protein>
    <submittedName>
        <fullName evidence="6">TetR/AcrR family transcriptional regulator</fullName>
    </submittedName>
</protein>
<evidence type="ECO:0000256" key="4">
    <source>
        <dbReference type="PROSITE-ProRule" id="PRU00335"/>
    </source>
</evidence>
<evidence type="ECO:0000313" key="7">
    <source>
        <dbReference type="Proteomes" id="UP001595696"/>
    </source>
</evidence>
<sequence length="200" mass="22060">MGEIRTRSDCYSQGVPRPIDQAKRETLLRDIRTYISDNGLADLSLRPLAAALGTSDRMLIHYFGTKDNLLAQALADQKPAFHLIFDNVDSRPALQSSLRTLWQSMTSGEDVQSVRILLQAMGIACTGPGRFTAYVTTMFDTLTDALTHAIQRCGSAPEHARIEATVLAATFRGLLFDRLITDDEDRTSAAVERLIHNHAG</sequence>
<keyword evidence="1" id="KW-0805">Transcription regulation</keyword>
<proteinExistence type="predicted"/>
<feature type="domain" description="HTH tetR-type" evidence="5">
    <location>
        <begin position="21"/>
        <end position="81"/>
    </location>
</feature>
<dbReference type="InterPro" id="IPR001647">
    <property type="entry name" value="HTH_TetR"/>
</dbReference>
<dbReference type="InterPro" id="IPR009057">
    <property type="entry name" value="Homeodomain-like_sf"/>
</dbReference>
<keyword evidence="3" id="KW-0804">Transcription</keyword>
<dbReference type="RefSeq" id="WP_378610720.1">
    <property type="nucleotide sequence ID" value="NZ_JBHSAX010000003.1"/>
</dbReference>
<evidence type="ECO:0000259" key="5">
    <source>
        <dbReference type="PROSITE" id="PS50977"/>
    </source>
</evidence>
<keyword evidence="2 4" id="KW-0238">DNA-binding</keyword>
<dbReference type="PANTHER" id="PTHR30055:SF234">
    <property type="entry name" value="HTH-TYPE TRANSCRIPTIONAL REGULATOR BETI"/>
    <property type="match status" value="1"/>
</dbReference>
<evidence type="ECO:0000256" key="3">
    <source>
        <dbReference type="ARBA" id="ARBA00023163"/>
    </source>
</evidence>
<dbReference type="Pfam" id="PF00440">
    <property type="entry name" value="TetR_N"/>
    <property type="match status" value="1"/>
</dbReference>
<dbReference type="PANTHER" id="PTHR30055">
    <property type="entry name" value="HTH-TYPE TRANSCRIPTIONAL REGULATOR RUTR"/>
    <property type="match status" value="1"/>
</dbReference>
<organism evidence="6 7">
    <name type="scientific">Nocardia jiangsuensis</name>
    <dbReference type="NCBI Taxonomy" id="1691563"/>
    <lineage>
        <taxon>Bacteria</taxon>
        <taxon>Bacillati</taxon>
        <taxon>Actinomycetota</taxon>
        <taxon>Actinomycetes</taxon>
        <taxon>Mycobacteriales</taxon>
        <taxon>Nocardiaceae</taxon>
        <taxon>Nocardia</taxon>
    </lineage>
</organism>
<gene>
    <name evidence="6" type="ORF">ACFO0B_03005</name>
</gene>
<dbReference type="Proteomes" id="UP001595696">
    <property type="component" value="Unassembled WGS sequence"/>
</dbReference>
<name>A0ABV8DMN8_9NOCA</name>